<dbReference type="Proteomes" id="UP000031036">
    <property type="component" value="Unassembled WGS sequence"/>
</dbReference>
<reference evidence="2 3" key="1">
    <citation type="submission" date="2014-11" db="EMBL/GenBank/DDBJ databases">
        <title>Genetic blueprint of the zoonotic pathogen Toxocara canis.</title>
        <authorList>
            <person name="Zhu X.-Q."/>
            <person name="Korhonen P.K."/>
            <person name="Cai H."/>
            <person name="Young N.D."/>
            <person name="Nejsum P."/>
            <person name="von Samson-Himmelstjerna G."/>
            <person name="Boag P.R."/>
            <person name="Tan P."/>
            <person name="Li Q."/>
            <person name="Min J."/>
            <person name="Yang Y."/>
            <person name="Wang X."/>
            <person name="Fang X."/>
            <person name="Hall R.S."/>
            <person name="Hofmann A."/>
            <person name="Sternberg P.W."/>
            <person name="Jex A.R."/>
            <person name="Gasser R.B."/>
        </authorList>
    </citation>
    <scope>NUCLEOTIDE SEQUENCE [LARGE SCALE GENOMIC DNA]</scope>
    <source>
        <strain evidence="2">PN_DK_2014</strain>
    </source>
</reference>
<evidence type="ECO:0000313" key="3">
    <source>
        <dbReference type="Proteomes" id="UP000031036"/>
    </source>
</evidence>
<keyword evidence="3" id="KW-1185">Reference proteome</keyword>
<proteinExistence type="predicted"/>
<evidence type="ECO:0000313" key="2">
    <source>
        <dbReference type="EMBL" id="KHN80586.1"/>
    </source>
</evidence>
<keyword evidence="1" id="KW-0812">Transmembrane</keyword>
<keyword evidence="1" id="KW-1133">Transmembrane helix</keyword>
<evidence type="ECO:0000256" key="1">
    <source>
        <dbReference type="SAM" id="Phobius"/>
    </source>
</evidence>
<dbReference type="AlphaFoldDB" id="A0A0B2VAR0"/>
<organism evidence="2 3">
    <name type="scientific">Toxocara canis</name>
    <name type="common">Canine roundworm</name>
    <dbReference type="NCBI Taxonomy" id="6265"/>
    <lineage>
        <taxon>Eukaryota</taxon>
        <taxon>Metazoa</taxon>
        <taxon>Ecdysozoa</taxon>
        <taxon>Nematoda</taxon>
        <taxon>Chromadorea</taxon>
        <taxon>Rhabditida</taxon>
        <taxon>Spirurina</taxon>
        <taxon>Ascaridomorpha</taxon>
        <taxon>Ascaridoidea</taxon>
        <taxon>Toxocaridae</taxon>
        <taxon>Toxocara</taxon>
    </lineage>
</organism>
<protein>
    <submittedName>
        <fullName evidence="2">Uncharacterized protein</fullName>
    </submittedName>
</protein>
<feature type="non-terminal residue" evidence="2">
    <location>
        <position position="222"/>
    </location>
</feature>
<gene>
    <name evidence="2" type="ORF">Tcan_00647</name>
</gene>
<comment type="caution">
    <text evidence="2">The sequence shown here is derived from an EMBL/GenBank/DDBJ whole genome shotgun (WGS) entry which is preliminary data.</text>
</comment>
<name>A0A0B2VAR0_TOXCA</name>
<accession>A0A0B2VAR0</accession>
<dbReference type="EMBL" id="JPKZ01001706">
    <property type="protein sequence ID" value="KHN80586.1"/>
    <property type="molecule type" value="Genomic_DNA"/>
</dbReference>
<feature type="transmembrane region" description="Helical" evidence="1">
    <location>
        <begin position="55"/>
        <end position="74"/>
    </location>
</feature>
<sequence length="222" mass="26187">MRTTYTDRMCAENQRTHIDRRRWSRRCHWRSNTSSKKLKVPLTRRYGKLRLIKRILTALITLAFFEIIFVWRIWTRHCCKCFFTKLTFICGWWFVHVCSRCSSRVLNGHLTDQNAFVVCNDRTPPQQCDASNTVVMAIAGDIRCYAICDKCKRKFNSYLLFELANVTNPRKHALPEKKSSAIINAEAPLQTSFRVKIVDAPVITRDNLLQDFKSVKFLWLWC</sequence>
<keyword evidence="1" id="KW-0472">Membrane</keyword>